<dbReference type="InterPro" id="IPR010121">
    <property type="entry name" value="Pyruvate_phosphate_dikinase"/>
</dbReference>
<organism evidence="2 3">
    <name type="scientific">Bathycoccus prasinos</name>
    <dbReference type="NCBI Taxonomy" id="41875"/>
    <lineage>
        <taxon>Eukaryota</taxon>
        <taxon>Viridiplantae</taxon>
        <taxon>Chlorophyta</taxon>
        <taxon>Mamiellophyceae</taxon>
        <taxon>Mamiellales</taxon>
        <taxon>Bathycoccaceae</taxon>
        <taxon>Bathycoccus</taxon>
    </lineage>
</organism>
<dbReference type="InterPro" id="IPR015813">
    <property type="entry name" value="Pyrv/PenolPyrv_kinase-like_dom"/>
</dbReference>
<evidence type="ECO:0000313" key="2">
    <source>
        <dbReference type="EMBL" id="CCO17506.1"/>
    </source>
</evidence>
<dbReference type="RefSeq" id="XP_007511385.1">
    <property type="nucleotide sequence ID" value="XM_007511323.1"/>
</dbReference>
<dbReference type="KEGG" id="bpg:Bathy08g00550"/>
<dbReference type="OrthoDB" id="6123450at2759"/>
<feature type="domain" description="PEP-utilising enzyme C-terminal" evidence="1">
    <location>
        <begin position="469"/>
        <end position="655"/>
    </location>
</feature>
<dbReference type="Pfam" id="PF02896">
    <property type="entry name" value="PEP-utilizers_C"/>
    <property type="match status" value="1"/>
</dbReference>
<dbReference type="EMBL" id="FO082271">
    <property type="protein sequence ID" value="CCO17506.1"/>
    <property type="molecule type" value="Genomic_DNA"/>
</dbReference>
<dbReference type="PANTHER" id="PTHR22931:SF9">
    <property type="entry name" value="PYRUVATE, PHOSPHATE DIKINASE 1, CHLOROPLASTIC"/>
    <property type="match status" value="1"/>
</dbReference>
<dbReference type="STRING" id="41875.K8EHL4"/>
<dbReference type="AlphaFoldDB" id="K8EHL4"/>
<dbReference type="SUPFAM" id="SSF51621">
    <property type="entry name" value="Phosphoenolpyruvate/pyruvate domain"/>
    <property type="match status" value="2"/>
</dbReference>
<dbReference type="GO" id="GO:0050242">
    <property type="term" value="F:pyruvate, phosphate dikinase activity"/>
    <property type="evidence" value="ECO:0007669"/>
    <property type="project" value="InterPro"/>
</dbReference>
<reference evidence="2 3" key="1">
    <citation type="submission" date="2011-10" db="EMBL/GenBank/DDBJ databases">
        <authorList>
            <person name="Genoscope - CEA"/>
        </authorList>
    </citation>
    <scope>NUCLEOTIDE SEQUENCE [LARGE SCALE GENOMIC DNA]</scope>
    <source>
        <strain evidence="2 3">RCC 1105</strain>
    </source>
</reference>
<dbReference type="Gene3D" id="3.20.20.60">
    <property type="entry name" value="Phosphoenolpyruvate-binding domains"/>
    <property type="match status" value="1"/>
</dbReference>
<dbReference type="InterPro" id="IPR040442">
    <property type="entry name" value="Pyrv_kinase-like_dom_sf"/>
</dbReference>
<keyword evidence="2" id="KW-0670">Pyruvate</keyword>
<dbReference type="Proteomes" id="UP000198341">
    <property type="component" value="Chromosome 8"/>
</dbReference>
<dbReference type="PANTHER" id="PTHR22931">
    <property type="entry name" value="PHOSPHOENOLPYRUVATE DIKINASE-RELATED"/>
    <property type="match status" value="1"/>
</dbReference>
<protein>
    <submittedName>
        <fullName evidence="2">Pyruvate phosphate dikinase</fullName>
    </submittedName>
</protein>
<gene>
    <name evidence="2" type="ORF">Bathy08g00550</name>
</gene>
<name>K8EHL4_9CHLO</name>
<proteinExistence type="predicted"/>
<accession>K8EHL4</accession>
<keyword evidence="3" id="KW-1185">Reference proteome</keyword>
<sequence>MNNNNTLVFVFAAADANNGIFDDDDDDDDSVLLLNDDDVNAKEEDEQFARILEENESEEEKRHENGNKTMMTKERFRELLESYSETSGKNNNKTKGINAIDIAVYLVEKKLVKSVEEGLLLVKEEDVVTASLLRVKNAEKRWSDVIAADEWKKEELLGGRRQQQQHVKNAKCETGQICFTVQDAREMLERCKGLGGSQAAKVILCCECVDSSLLKTDEEKRFAEDEEDVVDVLQDVAGVIFLKDDRFGAELSKKEFGLACVSGANDDIYSDDGNDDGEGGGYSIKIDKKSRKFAKFTTTTFSSSNSNNNNNNNKKESTTILHTGDYVTIDGQNGVVYRGAVELVPPVKSERNKLFFEWLAQKSKFLNAIRIFAECDSADAIDEYVDENNNRDGTSVGGGDASNFIGVGLVKVENVLKKYRGGDARQALHMLLCAETKDERYEALDMLAPHLRYDFEDMFKASFQPDQKNEENSRVIVRLLDEPLHAFLPDSENLNDLVPLLAVDSGKDERDVVEIIEQNLLDEVNPDFGFRGCRVGALYPEITKAQVRALLGAAYGVKEFFTFAAEPPVVDICIPNVASAEEFEHQLNLIRNVAEEFSFLEEKTNSKIAYRVGAMLETPRSCLIAGDLAKMGAEFLIVGLDELTETTYGVSVEDSHKFFPRYLYGGEDMDINGDEFDFDEDDDDDDEENDVKDIAREEQEEEENAIIWKFNPFIAWDDKGVGRLVQSAINEAREVNPNIDVVACGQMCGHRGADFIYGKFQDLNVNGVSVDPRFIAVARLRALQAIIAKNRK</sequence>
<dbReference type="InterPro" id="IPR000121">
    <property type="entry name" value="PEP_util_C"/>
</dbReference>
<evidence type="ECO:0000259" key="1">
    <source>
        <dbReference type="Pfam" id="PF02896"/>
    </source>
</evidence>
<dbReference type="GeneID" id="19014034"/>
<evidence type="ECO:0000313" key="3">
    <source>
        <dbReference type="Proteomes" id="UP000198341"/>
    </source>
</evidence>
<dbReference type="eggNOG" id="ENOG502QREJ">
    <property type="taxonomic scope" value="Eukaryota"/>
</dbReference>